<dbReference type="Pfam" id="PF17876">
    <property type="entry name" value="CSD2"/>
    <property type="match status" value="1"/>
</dbReference>
<comment type="function">
    <text evidence="8">3'-5' exoribonuclease that releases 5'-nucleoside monophosphates and is involved in maturation of structured RNAs.</text>
</comment>
<feature type="region of interest" description="Disordered" evidence="9">
    <location>
        <begin position="712"/>
        <end position="752"/>
    </location>
</feature>
<dbReference type="SMART" id="SM00955">
    <property type="entry name" value="RNB"/>
    <property type="match status" value="1"/>
</dbReference>
<dbReference type="InterPro" id="IPR004476">
    <property type="entry name" value="RNase_II/RNase_R"/>
</dbReference>
<evidence type="ECO:0000256" key="8">
    <source>
        <dbReference type="HAMAP-Rule" id="MF_01895"/>
    </source>
</evidence>
<dbReference type="Proteomes" id="UP000317155">
    <property type="component" value="Unassembled WGS sequence"/>
</dbReference>
<keyword evidence="7 8" id="KW-0694">RNA-binding</keyword>
<evidence type="ECO:0000256" key="7">
    <source>
        <dbReference type="ARBA" id="ARBA00022884"/>
    </source>
</evidence>
<dbReference type="InterPro" id="IPR040476">
    <property type="entry name" value="CSD2"/>
</dbReference>
<dbReference type="SUPFAM" id="SSF50249">
    <property type="entry name" value="Nucleic acid-binding proteins"/>
    <property type="match status" value="4"/>
</dbReference>
<evidence type="ECO:0000256" key="1">
    <source>
        <dbReference type="ARBA" id="ARBA00001849"/>
    </source>
</evidence>
<organism evidence="11 12">
    <name type="scientific">Trichloromonas acetexigens</name>
    <dbReference type="NCBI Taxonomy" id="38815"/>
    <lineage>
        <taxon>Bacteria</taxon>
        <taxon>Pseudomonadati</taxon>
        <taxon>Thermodesulfobacteriota</taxon>
        <taxon>Desulfuromonadia</taxon>
        <taxon>Desulfuromonadales</taxon>
        <taxon>Trichloromonadaceae</taxon>
        <taxon>Trichloromonas</taxon>
    </lineage>
</organism>
<dbReference type="PROSITE" id="PS50126">
    <property type="entry name" value="S1"/>
    <property type="match status" value="1"/>
</dbReference>
<dbReference type="AlphaFoldDB" id="A0A550JHX9"/>
<dbReference type="SMART" id="SM00357">
    <property type="entry name" value="CSP"/>
    <property type="match status" value="1"/>
</dbReference>
<dbReference type="InterPro" id="IPR001900">
    <property type="entry name" value="RNase_II/R"/>
</dbReference>
<keyword evidence="3 8" id="KW-0963">Cytoplasm</keyword>
<dbReference type="EMBL" id="VJVV01000003">
    <property type="protein sequence ID" value="TRO82793.1"/>
    <property type="molecule type" value="Genomic_DNA"/>
</dbReference>
<evidence type="ECO:0000313" key="11">
    <source>
        <dbReference type="EMBL" id="TRO82793.1"/>
    </source>
</evidence>
<comment type="caution">
    <text evidence="11">The sequence shown here is derived from an EMBL/GenBank/DDBJ whole genome shotgun (WGS) entry which is preliminary data.</text>
</comment>
<feature type="domain" description="S1 motif" evidence="10">
    <location>
        <begin position="624"/>
        <end position="705"/>
    </location>
</feature>
<dbReference type="RefSeq" id="WP_092057103.1">
    <property type="nucleotide sequence ID" value="NZ_FOJJ01000023.1"/>
</dbReference>
<dbReference type="PANTHER" id="PTHR23355:SF9">
    <property type="entry name" value="DIS3-LIKE EXONUCLEASE 2"/>
    <property type="match status" value="1"/>
</dbReference>
<dbReference type="CDD" id="cd04471">
    <property type="entry name" value="S1_RNase_R"/>
    <property type="match status" value="1"/>
</dbReference>
<dbReference type="InterPro" id="IPR050180">
    <property type="entry name" value="RNR_Ribonuclease"/>
</dbReference>
<dbReference type="NCBIfam" id="TIGR00358">
    <property type="entry name" value="3_prime_RNase"/>
    <property type="match status" value="1"/>
</dbReference>
<name>A0A550JHX9_9BACT</name>
<dbReference type="InterPro" id="IPR013223">
    <property type="entry name" value="RNase_B_OB_dom"/>
</dbReference>
<dbReference type="GO" id="GO:0005829">
    <property type="term" value="C:cytosol"/>
    <property type="evidence" value="ECO:0007669"/>
    <property type="project" value="UniProtKB-ARBA"/>
</dbReference>
<dbReference type="InterPro" id="IPR003029">
    <property type="entry name" value="S1_domain"/>
</dbReference>
<dbReference type="Pfam" id="PF00575">
    <property type="entry name" value="S1"/>
    <property type="match status" value="1"/>
</dbReference>
<dbReference type="Gene3D" id="2.40.50.140">
    <property type="entry name" value="Nucleic acid-binding proteins"/>
    <property type="match status" value="2"/>
</dbReference>
<dbReference type="InterPro" id="IPR011805">
    <property type="entry name" value="RNase_R"/>
</dbReference>
<dbReference type="Pfam" id="PF08206">
    <property type="entry name" value="OB_RNB"/>
    <property type="match status" value="1"/>
</dbReference>
<gene>
    <name evidence="8 11" type="primary">rnr</name>
    <name evidence="11" type="ORF">FL622_06365</name>
</gene>
<dbReference type="GO" id="GO:0008859">
    <property type="term" value="F:exoribonuclease II activity"/>
    <property type="evidence" value="ECO:0007669"/>
    <property type="project" value="UniProtKB-UniRule"/>
</dbReference>
<evidence type="ECO:0000256" key="6">
    <source>
        <dbReference type="ARBA" id="ARBA00022839"/>
    </source>
</evidence>
<comment type="catalytic activity">
    <reaction evidence="1 8">
        <text>Exonucleolytic cleavage in the 3'- to 5'-direction to yield nucleoside 5'-phosphates.</text>
        <dbReference type="EC" id="3.1.13.1"/>
    </reaction>
</comment>
<feature type="compositionally biased region" description="Basic residues" evidence="9">
    <location>
        <begin position="743"/>
        <end position="752"/>
    </location>
</feature>
<dbReference type="SMART" id="SM00316">
    <property type="entry name" value="S1"/>
    <property type="match status" value="1"/>
</dbReference>
<evidence type="ECO:0000256" key="2">
    <source>
        <dbReference type="ARBA" id="ARBA00004496"/>
    </source>
</evidence>
<dbReference type="OrthoDB" id="9764149at2"/>
<evidence type="ECO:0000256" key="5">
    <source>
        <dbReference type="ARBA" id="ARBA00022801"/>
    </source>
</evidence>
<comment type="similarity">
    <text evidence="8">Belongs to the RNR ribonuclease family. RNase R subfamily.</text>
</comment>
<keyword evidence="6 8" id="KW-0269">Exonuclease</keyword>
<sequence length="752" mass="85197">MSLTAEQLLDYIAGKARRPLTEREILASFRLRRDERRRALELLAGLVERGVLIRHRNGRYSLPRQVDLVVGPISLHRDGYGFVSAPERQTDVFVPARYLREVMDGDKVAVRIEHSPRDGKPEGRLVRIVERGLRQLIGRYEAGRGFGYVVPADPRFRHDLIIPDPGPLAPRAGQMVVARIDSFPSTTRGPEGTVLEVLGDADDPLVEILAVAYKHQLPHRFPESVLSAAAQVPTAVTEEDRTGRVDLRELPLVTIDGETAKDFDDAVAARHEEGGKIRLWVAIADVSHYVPAGGEIDREAYERSTSVYFPGHCLPMLPEALSNGICSLNTDEERLAMTAEMLFDGQGRRLESRFYPALMRSRARLTYTEVHAMLELREPATLERYAPLVPDLEVMAELARRLIEMRQRRGSLDFDLPEAEVILGLTGKPENILRAERTFAHRLIEEFMLAANEATASFLHERQAPVLYRIHEPPDLEKLQEFQAFAAHFNFGLKLSETGVDAHELQKLLAELQGRPEEKLLNNVLLRSLKQARYAPENVGHFGLAAELYCHFTSPIRRYPDLIIHRILREVLRAGQLSEERMATWKRYLPGAGERTSMCERRAMEAEREIVALKKCQFMLPRLGEEFSALVSGVRPFGFFVELDEIFVEGLVHISSLEDDFYHYEEDLQRLIGEHRRRIFQVGLPLRVRLNRVDLPRREIDFVLVEEATAAGAPPTRRKKGGARAEGMATKRPEKKGGFTGRQKPRSKGSDS</sequence>
<reference evidence="11 12" key="1">
    <citation type="submission" date="2019-07" db="EMBL/GenBank/DDBJ databases">
        <title>Insights of Desulfuromonas acetexigens electromicrobiology.</title>
        <authorList>
            <person name="Katuri K."/>
            <person name="Sapireddy V."/>
            <person name="Shaw D.R."/>
            <person name="Saikaly P."/>
        </authorList>
    </citation>
    <scope>NUCLEOTIDE SEQUENCE [LARGE SCALE GENOMIC DNA]</scope>
    <source>
        <strain evidence="11 12">2873</strain>
    </source>
</reference>
<evidence type="ECO:0000256" key="9">
    <source>
        <dbReference type="SAM" id="MobiDB-lite"/>
    </source>
</evidence>
<keyword evidence="12" id="KW-1185">Reference proteome</keyword>
<evidence type="ECO:0000256" key="3">
    <source>
        <dbReference type="ARBA" id="ARBA00022490"/>
    </source>
</evidence>
<keyword evidence="5 8" id="KW-0378">Hydrolase</keyword>
<dbReference type="GO" id="GO:0006402">
    <property type="term" value="P:mRNA catabolic process"/>
    <property type="evidence" value="ECO:0007669"/>
    <property type="project" value="TreeGrafter"/>
</dbReference>
<keyword evidence="4 8" id="KW-0540">Nuclease</keyword>
<dbReference type="PANTHER" id="PTHR23355">
    <property type="entry name" value="RIBONUCLEASE"/>
    <property type="match status" value="1"/>
</dbReference>
<proteinExistence type="inferred from homology"/>
<evidence type="ECO:0000259" key="10">
    <source>
        <dbReference type="PROSITE" id="PS50126"/>
    </source>
</evidence>
<dbReference type="GO" id="GO:0003723">
    <property type="term" value="F:RNA binding"/>
    <property type="evidence" value="ECO:0007669"/>
    <property type="project" value="UniProtKB-UniRule"/>
</dbReference>
<accession>A0A550JHX9</accession>
<dbReference type="InterPro" id="IPR012340">
    <property type="entry name" value="NA-bd_OB-fold"/>
</dbReference>
<dbReference type="HAMAP" id="MF_01895">
    <property type="entry name" value="RNase_R"/>
    <property type="match status" value="1"/>
</dbReference>
<dbReference type="InterPro" id="IPR011129">
    <property type="entry name" value="CSD"/>
</dbReference>
<dbReference type="Pfam" id="PF00773">
    <property type="entry name" value="RNB"/>
    <property type="match status" value="1"/>
</dbReference>
<comment type="subcellular location">
    <subcellularLocation>
        <location evidence="2 8">Cytoplasm</location>
    </subcellularLocation>
</comment>
<evidence type="ECO:0000313" key="12">
    <source>
        <dbReference type="Proteomes" id="UP000317155"/>
    </source>
</evidence>
<dbReference type="EC" id="3.1.13.1" evidence="8"/>
<evidence type="ECO:0000256" key="4">
    <source>
        <dbReference type="ARBA" id="ARBA00022722"/>
    </source>
</evidence>
<dbReference type="NCBIfam" id="TIGR02063">
    <property type="entry name" value="RNase_R"/>
    <property type="match status" value="1"/>
</dbReference>
<protein>
    <recommendedName>
        <fullName evidence="8">Ribonuclease R</fullName>
        <shortName evidence="8">RNase R</shortName>
        <ecNumber evidence="8">3.1.13.1</ecNumber>
    </recommendedName>
</protein>